<evidence type="ECO:0000256" key="1">
    <source>
        <dbReference type="SAM" id="Phobius"/>
    </source>
</evidence>
<dbReference type="EMBL" id="GBRH01175994">
    <property type="protein sequence ID" value="JAE21902.1"/>
    <property type="molecule type" value="Transcribed_RNA"/>
</dbReference>
<keyword evidence="1" id="KW-1133">Transmembrane helix</keyword>
<name>A0A0A9GBN0_ARUDO</name>
<protein>
    <submittedName>
        <fullName evidence="2">Uncharacterized protein</fullName>
    </submittedName>
</protein>
<proteinExistence type="predicted"/>
<feature type="transmembrane region" description="Helical" evidence="1">
    <location>
        <begin position="69"/>
        <end position="91"/>
    </location>
</feature>
<reference evidence="2" key="2">
    <citation type="journal article" date="2015" name="Data Brief">
        <title>Shoot transcriptome of the giant reed, Arundo donax.</title>
        <authorList>
            <person name="Barrero R.A."/>
            <person name="Guerrero F.D."/>
            <person name="Moolhuijzen P."/>
            <person name="Goolsby J.A."/>
            <person name="Tidwell J."/>
            <person name="Bellgard S.E."/>
            <person name="Bellgard M.I."/>
        </authorList>
    </citation>
    <scope>NUCLEOTIDE SEQUENCE</scope>
    <source>
        <tissue evidence="2">Shoot tissue taken approximately 20 cm above the soil surface</tissue>
    </source>
</reference>
<organism evidence="2">
    <name type="scientific">Arundo donax</name>
    <name type="common">Giant reed</name>
    <name type="synonym">Donax arundinaceus</name>
    <dbReference type="NCBI Taxonomy" id="35708"/>
    <lineage>
        <taxon>Eukaryota</taxon>
        <taxon>Viridiplantae</taxon>
        <taxon>Streptophyta</taxon>
        <taxon>Embryophyta</taxon>
        <taxon>Tracheophyta</taxon>
        <taxon>Spermatophyta</taxon>
        <taxon>Magnoliopsida</taxon>
        <taxon>Liliopsida</taxon>
        <taxon>Poales</taxon>
        <taxon>Poaceae</taxon>
        <taxon>PACMAD clade</taxon>
        <taxon>Arundinoideae</taxon>
        <taxon>Arundineae</taxon>
        <taxon>Arundo</taxon>
    </lineage>
</organism>
<accession>A0A0A9GBN0</accession>
<evidence type="ECO:0000313" key="2">
    <source>
        <dbReference type="EMBL" id="JAE21902.1"/>
    </source>
</evidence>
<reference evidence="2" key="1">
    <citation type="submission" date="2014-09" db="EMBL/GenBank/DDBJ databases">
        <authorList>
            <person name="Magalhaes I.L.F."/>
            <person name="Oliveira U."/>
            <person name="Santos F.R."/>
            <person name="Vidigal T.H.D.A."/>
            <person name="Brescovit A.D."/>
            <person name="Santos A.J."/>
        </authorList>
    </citation>
    <scope>NUCLEOTIDE SEQUENCE</scope>
    <source>
        <tissue evidence="2">Shoot tissue taken approximately 20 cm above the soil surface</tissue>
    </source>
</reference>
<keyword evidence="1" id="KW-0472">Membrane</keyword>
<sequence length="96" mass="9854">MSAGVFSEESFISWTCLEILDGSSGGSCESLASLNAAPGTSAGPESTIFSESPVFTAPVSISRDLTSSFLSATFVSIGFPIFAFNCASSFAKFSSI</sequence>
<keyword evidence="1" id="KW-0812">Transmembrane</keyword>
<dbReference type="AlphaFoldDB" id="A0A0A9GBN0"/>